<dbReference type="InterPro" id="IPR027256">
    <property type="entry name" value="P-typ_ATPase_IB"/>
</dbReference>
<reference evidence="20 21" key="1">
    <citation type="submission" date="2020-08" db="EMBL/GenBank/DDBJ databases">
        <title>Sequencing the genomes of 1000 actinobacteria strains.</title>
        <authorList>
            <person name="Klenk H.-P."/>
        </authorList>
    </citation>
    <scope>NUCLEOTIDE SEQUENCE [LARGE SCALE GENOMIC DNA]</scope>
    <source>
        <strain evidence="20 21">DSM 44598</strain>
    </source>
</reference>
<evidence type="ECO:0000256" key="3">
    <source>
        <dbReference type="ARBA" id="ARBA00022448"/>
    </source>
</evidence>
<dbReference type="PRINTS" id="PR00119">
    <property type="entry name" value="CATATPASE"/>
</dbReference>
<keyword evidence="3" id="KW-0813">Transport</keyword>
<comment type="similarity">
    <text evidence="2 17">Belongs to the cation transport ATPase (P-type) (TC 3.A.3) family. Type IB subfamily.</text>
</comment>
<organism evidence="20 21">
    <name type="scientific">Nocardiopsis metallicus</name>
    <dbReference type="NCBI Taxonomy" id="179819"/>
    <lineage>
        <taxon>Bacteria</taxon>
        <taxon>Bacillati</taxon>
        <taxon>Actinomycetota</taxon>
        <taxon>Actinomycetes</taxon>
        <taxon>Streptosporangiales</taxon>
        <taxon>Nocardiopsidaceae</taxon>
        <taxon>Nocardiopsis</taxon>
    </lineage>
</organism>
<dbReference type="PANTHER" id="PTHR43520">
    <property type="entry name" value="ATP7, ISOFORM B"/>
    <property type="match status" value="1"/>
</dbReference>
<dbReference type="GO" id="GO:0016887">
    <property type="term" value="F:ATP hydrolysis activity"/>
    <property type="evidence" value="ECO:0007669"/>
    <property type="project" value="InterPro"/>
</dbReference>
<keyword evidence="13 17" id="KW-1133">Transmembrane helix</keyword>
<keyword evidence="9" id="KW-0187">Copper transport</keyword>
<dbReference type="GO" id="GO:0043682">
    <property type="term" value="F:P-type divalent copper transporter activity"/>
    <property type="evidence" value="ECO:0007669"/>
    <property type="project" value="TreeGrafter"/>
</dbReference>
<dbReference type="NCBIfam" id="TIGR01494">
    <property type="entry name" value="ATPase_P-type"/>
    <property type="match status" value="1"/>
</dbReference>
<evidence type="ECO:0000256" key="2">
    <source>
        <dbReference type="ARBA" id="ARBA00006024"/>
    </source>
</evidence>
<dbReference type="SFLD" id="SFLDS00003">
    <property type="entry name" value="Haloacid_Dehalogenase"/>
    <property type="match status" value="1"/>
</dbReference>
<dbReference type="InterPro" id="IPR059000">
    <property type="entry name" value="ATPase_P-type_domA"/>
</dbReference>
<dbReference type="SFLD" id="SFLDF00027">
    <property type="entry name" value="p-type_atpase"/>
    <property type="match status" value="1"/>
</dbReference>
<evidence type="ECO:0000259" key="19">
    <source>
        <dbReference type="Pfam" id="PF00122"/>
    </source>
</evidence>
<keyword evidence="21" id="KW-1185">Reference proteome</keyword>
<dbReference type="InterPro" id="IPR044492">
    <property type="entry name" value="P_typ_ATPase_HD_dom"/>
</dbReference>
<feature type="region of interest" description="Disordered" evidence="18">
    <location>
        <begin position="1"/>
        <end position="35"/>
    </location>
</feature>
<keyword evidence="5" id="KW-0597">Phosphoprotein</keyword>
<keyword evidence="10 17" id="KW-0067">ATP-binding</keyword>
<evidence type="ECO:0000256" key="8">
    <source>
        <dbReference type="ARBA" id="ARBA00022741"/>
    </source>
</evidence>
<dbReference type="FunFam" id="2.70.150.10:FF:000020">
    <property type="entry name" value="Copper-exporting P-type ATPase A"/>
    <property type="match status" value="1"/>
</dbReference>
<dbReference type="NCBIfam" id="TIGR01525">
    <property type="entry name" value="ATPase-IB_hvy"/>
    <property type="match status" value="1"/>
</dbReference>
<evidence type="ECO:0000256" key="5">
    <source>
        <dbReference type="ARBA" id="ARBA00022553"/>
    </source>
</evidence>
<evidence type="ECO:0000313" key="21">
    <source>
        <dbReference type="Proteomes" id="UP000579647"/>
    </source>
</evidence>
<accession>A0A840WD19</accession>
<evidence type="ECO:0000256" key="18">
    <source>
        <dbReference type="SAM" id="MobiDB-lite"/>
    </source>
</evidence>
<gene>
    <name evidence="20" type="ORF">HNR07_005199</name>
</gene>
<evidence type="ECO:0000256" key="9">
    <source>
        <dbReference type="ARBA" id="ARBA00022796"/>
    </source>
</evidence>
<dbReference type="GO" id="GO:0005524">
    <property type="term" value="F:ATP binding"/>
    <property type="evidence" value="ECO:0007669"/>
    <property type="project" value="UniProtKB-UniRule"/>
</dbReference>
<feature type="transmembrane region" description="Helical" evidence="17">
    <location>
        <begin position="46"/>
        <end position="69"/>
    </location>
</feature>
<dbReference type="SUPFAM" id="SSF81653">
    <property type="entry name" value="Calcium ATPase, transduction domain A"/>
    <property type="match status" value="1"/>
</dbReference>
<dbReference type="NCBIfam" id="TIGR01511">
    <property type="entry name" value="ATPase-IB1_Cu"/>
    <property type="match status" value="1"/>
</dbReference>
<feature type="transmembrane region" description="Helical" evidence="17">
    <location>
        <begin position="138"/>
        <end position="155"/>
    </location>
</feature>
<dbReference type="InterPro" id="IPR008250">
    <property type="entry name" value="ATPase_P-typ_transduc_dom_A_sf"/>
</dbReference>
<sequence length="689" mass="71199">MSAGQHGDHGTTTEGGNEDHGEHQGHGSHQDHGGHGDHAAMFRNRFWWSLLLSVPVVFTSHMIAGWLGYHVPEGLTWVPPVLGTVVFLYGGWPFLAGVPGELRARRPGMMTLVAMAITVAFGSSMLATFGVVGTELDFWWELVLLVVVMLLGHWLEMRALGQASGALEALAALLPDRAERVGSDGRTEEVPVAELRTGDTVLVRSGGRVPADGTVVRGSAAVDESMITGESRTVSRTEGDRVVAGTVATDSSVRVRVDAVGDDTALAGIQRLVSEAQESKSRSQALADRAAALLFWFALTAAVITAVVWGLLLGDGSQAVERTVTVLVIACPHALGLAIPLVIAISTALSARNGILVKDRLALERTRLVDTVLFDKTGTLTKGAPAVTGTAAAEGRSVESVLALAGAVESDSEHPLAKAIVRAAAEAGPVPEAAGFRSLTGHGVQATVDGTAVYVGGPALLDSLGVTEPADLARSTGPWRDQGATVLHVVADGAVAGALALADEVRPESASAVRQLQAQGVRVAMVTGDARNVADTVAAELGLDEVFAQVLPDQKDAVVRDLQDRGHRVAMVGDGVNDAPALARADVGIAIGAGTDVAIESAGVVLASDDPRGVVSVRKLSRAGYRKMIQNLVWAAGYNIAAVPLAAGVLAPIGIVLAPAVGAVLMSLSTIIVALNAQLLRSLDLRPAD</sequence>
<proteinExistence type="inferred from homology"/>
<evidence type="ECO:0000256" key="16">
    <source>
        <dbReference type="ARBA" id="ARBA00023136"/>
    </source>
</evidence>
<dbReference type="PROSITE" id="PS00154">
    <property type="entry name" value="ATPASE_E1_E2"/>
    <property type="match status" value="1"/>
</dbReference>
<dbReference type="SUPFAM" id="SSF81665">
    <property type="entry name" value="Calcium ATPase, transmembrane domain M"/>
    <property type="match status" value="1"/>
</dbReference>
<dbReference type="SUPFAM" id="SSF56784">
    <property type="entry name" value="HAD-like"/>
    <property type="match status" value="1"/>
</dbReference>
<keyword evidence="14" id="KW-0186">Copper</keyword>
<keyword evidence="15" id="KW-0406">Ion transport</keyword>
<evidence type="ECO:0000313" key="20">
    <source>
        <dbReference type="EMBL" id="MBB5494062.1"/>
    </source>
</evidence>
<dbReference type="GO" id="GO:0055070">
    <property type="term" value="P:copper ion homeostasis"/>
    <property type="evidence" value="ECO:0007669"/>
    <property type="project" value="TreeGrafter"/>
</dbReference>
<dbReference type="Gene3D" id="3.40.50.1000">
    <property type="entry name" value="HAD superfamily/HAD-like"/>
    <property type="match status" value="1"/>
</dbReference>
<evidence type="ECO:0000256" key="12">
    <source>
        <dbReference type="ARBA" id="ARBA00022967"/>
    </source>
</evidence>
<evidence type="ECO:0000256" key="15">
    <source>
        <dbReference type="ARBA" id="ARBA00023065"/>
    </source>
</evidence>
<dbReference type="InterPro" id="IPR023299">
    <property type="entry name" value="ATPase_P-typ_cyto_dom_N"/>
</dbReference>
<name>A0A840WD19_9ACTN</name>
<dbReference type="InterPro" id="IPR001757">
    <property type="entry name" value="P_typ_ATPase"/>
</dbReference>
<dbReference type="InterPro" id="IPR023214">
    <property type="entry name" value="HAD_sf"/>
</dbReference>
<dbReference type="Proteomes" id="UP000579647">
    <property type="component" value="Unassembled WGS sequence"/>
</dbReference>
<feature type="domain" description="P-type ATPase A" evidence="19">
    <location>
        <begin position="173"/>
        <end position="273"/>
    </location>
</feature>
<dbReference type="SFLD" id="SFLDG00002">
    <property type="entry name" value="C1.7:_P-type_atpase_like"/>
    <property type="match status" value="1"/>
</dbReference>
<evidence type="ECO:0000256" key="1">
    <source>
        <dbReference type="ARBA" id="ARBA00004651"/>
    </source>
</evidence>
<dbReference type="GO" id="GO:0005886">
    <property type="term" value="C:plasma membrane"/>
    <property type="evidence" value="ECO:0007669"/>
    <property type="project" value="UniProtKB-SubCell"/>
</dbReference>
<dbReference type="InterPro" id="IPR018303">
    <property type="entry name" value="ATPase_P-typ_P_site"/>
</dbReference>
<dbReference type="Gene3D" id="2.70.150.10">
    <property type="entry name" value="Calcium-transporting ATPase, cytoplasmic transduction domain A"/>
    <property type="match status" value="1"/>
</dbReference>
<keyword evidence="12" id="KW-1278">Translocase</keyword>
<keyword evidence="8 17" id="KW-0547">Nucleotide-binding</keyword>
<keyword evidence="6 17" id="KW-0812">Transmembrane</keyword>
<evidence type="ECO:0000256" key="14">
    <source>
        <dbReference type="ARBA" id="ARBA00023008"/>
    </source>
</evidence>
<comment type="subcellular location">
    <subcellularLocation>
        <location evidence="1">Cell membrane</location>
        <topology evidence="1">Multi-pass membrane protein</topology>
    </subcellularLocation>
</comment>
<dbReference type="AlphaFoldDB" id="A0A840WD19"/>
<evidence type="ECO:0000256" key="6">
    <source>
        <dbReference type="ARBA" id="ARBA00022692"/>
    </source>
</evidence>
<evidence type="ECO:0000256" key="11">
    <source>
        <dbReference type="ARBA" id="ARBA00022842"/>
    </source>
</evidence>
<dbReference type="RefSeq" id="WP_184367115.1">
    <property type="nucleotide sequence ID" value="NZ_BAAAKM010000079.1"/>
</dbReference>
<keyword evidence="16 17" id="KW-0472">Membrane</keyword>
<feature type="transmembrane region" description="Helical" evidence="17">
    <location>
        <begin position="324"/>
        <end position="351"/>
    </location>
</feature>
<dbReference type="Pfam" id="PF00122">
    <property type="entry name" value="E1-E2_ATPase"/>
    <property type="match status" value="1"/>
</dbReference>
<dbReference type="GO" id="GO:0005507">
    <property type="term" value="F:copper ion binding"/>
    <property type="evidence" value="ECO:0007669"/>
    <property type="project" value="TreeGrafter"/>
</dbReference>
<feature type="transmembrane region" description="Helical" evidence="17">
    <location>
        <begin position="653"/>
        <end position="677"/>
    </location>
</feature>
<feature type="transmembrane region" description="Helical" evidence="17">
    <location>
        <begin position="81"/>
        <end position="100"/>
    </location>
</feature>
<dbReference type="PANTHER" id="PTHR43520:SF5">
    <property type="entry name" value="CATION-TRANSPORTING P-TYPE ATPASE-RELATED"/>
    <property type="match status" value="1"/>
</dbReference>
<dbReference type="Pfam" id="PF00702">
    <property type="entry name" value="Hydrolase"/>
    <property type="match status" value="1"/>
</dbReference>
<evidence type="ECO:0000256" key="7">
    <source>
        <dbReference type="ARBA" id="ARBA00022723"/>
    </source>
</evidence>
<dbReference type="InterPro" id="IPR023298">
    <property type="entry name" value="ATPase_P-typ_TM_dom_sf"/>
</dbReference>
<comment type="caution">
    <text evidence="20">The sequence shown here is derived from an EMBL/GenBank/DDBJ whole genome shotgun (WGS) entry which is preliminary data.</text>
</comment>
<feature type="transmembrane region" description="Helical" evidence="17">
    <location>
        <begin position="628"/>
        <end position="647"/>
    </location>
</feature>
<evidence type="ECO:0000256" key="4">
    <source>
        <dbReference type="ARBA" id="ARBA00022475"/>
    </source>
</evidence>
<evidence type="ECO:0000256" key="10">
    <source>
        <dbReference type="ARBA" id="ARBA00022840"/>
    </source>
</evidence>
<dbReference type="EMBL" id="JACHDO010000001">
    <property type="protein sequence ID" value="MBB5494062.1"/>
    <property type="molecule type" value="Genomic_DNA"/>
</dbReference>
<evidence type="ECO:0000256" key="17">
    <source>
        <dbReference type="RuleBase" id="RU362081"/>
    </source>
</evidence>
<keyword evidence="7 17" id="KW-0479">Metal-binding</keyword>
<dbReference type="Gene3D" id="3.40.1110.10">
    <property type="entry name" value="Calcium-transporting ATPase, cytoplasmic domain N"/>
    <property type="match status" value="1"/>
</dbReference>
<dbReference type="InterPro" id="IPR036412">
    <property type="entry name" value="HAD-like_sf"/>
</dbReference>
<keyword evidence="4 17" id="KW-1003">Cell membrane</keyword>
<keyword evidence="11" id="KW-0460">Magnesium</keyword>
<protein>
    <submittedName>
        <fullName evidence="20">Cu2+-exporting ATPase</fullName>
    </submittedName>
</protein>
<feature type="transmembrane region" description="Helical" evidence="17">
    <location>
        <begin position="112"/>
        <end position="132"/>
    </location>
</feature>
<feature type="transmembrane region" description="Helical" evidence="17">
    <location>
        <begin position="290"/>
        <end position="312"/>
    </location>
</feature>
<evidence type="ECO:0000256" key="13">
    <source>
        <dbReference type="ARBA" id="ARBA00022989"/>
    </source>
</evidence>